<keyword evidence="2" id="KW-0732">Signal</keyword>
<dbReference type="AlphaFoldDB" id="A0A2T7UXL2"/>
<reference evidence="3 4" key="1">
    <citation type="journal article" date="2011" name="Syst. Appl. Microbiol.">
        <title>Defluviimonas denitrificans gen. nov., sp. nov., and Pararhodobacter aggregans gen. nov., sp. nov., non-phototrophic Rhodobacteraceae from the biofilter of a marine aquaculture.</title>
        <authorList>
            <person name="Foesel B.U."/>
            <person name="Drake H.L."/>
            <person name="Schramm A."/>
        </authorList>
    </citation>
    <scope>NUCLEOTIDE SEQUENCE [LARGE SCALE GENOMIC DNA]</scope>
    <source>
        <strain evidence="3 4">D1-19</strain>
    </source>
</reference>
<keyword evidence="4" id="KW-1185">Reference proteome</keyword>
<dbReference type="SUPFAM" id="SSF48452">
    <property type="entry name" value="TPR-like"/>
    <property type="match status" value="1"/>
</dbReference>
<feature type="chain" id="PRO_5015681012" description="Cellulose synthase" evidence="2">
    <location>
        <begin position="33"/>
        <end position="494"/>
    </location>
</feature>
<gene>
    <name evidence="3" type="ORF">DDE23_03220</name>
</gene>
<sequence>MRADLIPALRPLLASAATALALSLMAPMPAMAQAPAAEDLRALIYYLDHDDQRAVQAEMRRLRAQFPRWTPPGDVNELRAMGATATASVDVAPIWARIERQDYLGARGLIDEARTRVPGWQPDAEMLRVLELNESQAAFDEAYARRDAAGAIAAARRVPALMRCDRINNAWRLAELYAGAGQNGNAVTTYRGVLSSCTRAGDVIPTLEKANDVASWDEMVQLFEVARQTAPANRTQLDPLEERLRAGRGGSAPRASTPRAPAAATTTAAAPAPAAAAPVVSAAPSVGGPAPSVPVPAGRLGLRGDGRVGQTRALKEQGNWPACLAASANPRSIELLYERSWCAYNLDRTGEALAGFSTTVQSGGGLGGNVPRDARFGMILSYLAMNMTEEAARLAAATNLTQEQRITAESSILDQRGVRSFHRRDYAQSIAYLNALEQLTGPLRRDLAMLRAYAYQNNDQPRQALAEFERLNNELSTDETRAALENARSSVAGG</sequence>
<comment type="caution">
    <text evidence="3">The sequence shown here is derived from an EMBL/GenBank/DDBJ whole genome shotgun (WGS) entry which is preliminary data.</text>
</comment>
<organism evidence="3 4">
    <name type="scientific">Pararhodobacter aggregans</name>
    <dbReference type="NCBI Taxonomy" id="404875"/>
    <lineage>
        <taxon>Bacteria</taxon>
        <taxon>Pseudomonadati</taxon>
        <taxon>Pseudomonadota</taxon>
        <taxon>Alphaproteobacteria</taxon>
        <taxon>Rhodobacterales</taxon>
        <taxon>Paracoccaceae</taxon>
        <taxon>Pararhodobacter</taxon>
    </lineage>
</organism>
<evidence type="ECO:0000256" key="2">
    <source>
        <dbReference type="SAM" id="SignalP"/>
    </source>
</evidence>
<dbReference type="InterPro" id="IPR011990">
    <property type="entry name" value="TPR-like_helical_dom_sf"/>
</dbReference>
<dbReference type="Gene3D" id="1.25.40.10">
    <property type="entry name" value="Tetratricopeptide repeat domain"/>
    <property type="match status" value="1"/>
</dbReference>
<evidence type="ECO:0008006" key="5">
    <source>
        <dbReference type="Google" id="ProtNLM"/>
    </source>
</evidence>
<feature type="signal peptide" evidence="2">
    <location>
        <begin position="1"/>
        <end position="32"/>
    </location>
</feature>
<dbReference type="Proteomes" id="UP000244810">
    <property type="component" value="Unassembled WGS sequence"/>
</dbReference>
<dbReference type="RefSeq" id="WP_107749926.1">
    <property type="nucleotide sequence ID" value="NZ_QBKF01000001.1"/>
</dbReference>
<evidence type="ECO:0000313" key="3">
    <source>
        <dbReference type="EMBL" id="PVE49422.1"/>
    </source>
</evidence>
<dbReference type="OrthoDB" id="7324591at2"/>
<evidence type="ECO:0000256" key="1">
    <source>
        <dbReference type="SAM" id="MobiDB-lite"/>
    </source>
</evidence>
<feature type="region of interest" description="Disordered" evidence="1">
    <location>
        <begin position="246"/>
        <end position="269"/>
    </location>
</feature>
<feature type="compositionally biased region" description="Low complexity" evidence="1">
    <location>
        <begin position="251"/>
        <end position="269"/>
    </location>
</feature>
<accession>A0A2T7UXL2</accession>
<proteinExistence type="predicted"/>
<name>A0A2T7UXL2_9RHOB</name>
<dbReference type="EMBL" id="QDDR01000001">
    <property type="protein sequence ID" value="PVE49422.1"/>
    <property type="molecule type" value="Genomic_DNA"/>
</dbReference>
<protein>
    <recommendedName>
        <fullName evidence="5">Cellulose synthase</fullName>
    </recommendedName>
</protein>
<evidence type="ECO:0000313" key="4">
    <source>
        <dbReference type="Proteomes" id="UP000244810"/>
    </source>
</evidence>